<proteinExistence type="predicted"/>
<dbReference type="AlphaFoldDB" id="A0AA39JXY9"/>
<dbReference type="InterPro" id="IPR032675">
    <property type="entry name" value="LRR_dom_sf"/>
</dbReference>
<protein>
    <submittedName>
        <fullName evidence="1">Uncharacterized protein</fullName>
    </submittedName>
</protein>
<name>A0AA39JXY9_9AGAR</name>
<dbReference type="EMBL" id="JAUEPT010000007">
    <property type="protein sequence ID" value="KAK0449880.1"/>
    <property type="molecule type" value="Genomic_DNA"/>
</dbReference>
<comment type="caution">
    <text evidence="1">The sequence shown here is derived from an EMBL/GenBank/DDBJ whole genome shotgun (WGS) entry which is preliminary data.</text>
</comment>
<evidence type="ECO:0000313" key="2">
    <source>
        <dbReference type="Proteomes" id="UP001175226"/>
    </source>
</evidence>
<keyword evidence="2" id="KW-1185">Reference proteome</keyword>
<dbReference type="Gene3D" id="3.80.10.10">
    <property type="entry name" value="Ribonuclease Inhibitor"/>
    <property type="match status" value="1"/>
</dbReference>
<accession>A0AA39JXY9</accession>
<sequence>MLGSRLTLGSRIFQRCFTSTHVPQRAFILPDFRNFDTQIPDHTTAVRFRDKDKDISQVFRCFKSIEHVQFMEKNMSFVFNDPLLLDTLSKMPLKSLHFSSAKFHNVNHLCSFIRRFPSVKELYCSRLRLLEERPFRSSLLEEGPALETIRMDSDDLWCAALDGSFGTINQLRNVTVMDVKYKQLPDIALFLQRTAQEGKLKKFNIRHMHGFDVRDRAKGNSLWKRNPPPLDISHLKSLGIDIHGRYKLIGIKQPVVILKWWIDMLKDLAEKGQASNLEDLLIIVGICKPEPYILEDLEGTWRLLDSLLTQNFPAFKSLRVAIKVFRPTTVETGTKHKNEIEESCPRLLQRKMLKVACGHVQSSNNLYMMNNLF</sequence>
<reference evidence="1" key="1">
    <citation type="submission" date="2023-06" db="EMBL/GenBank/DDBJ databases">
        <authorList>
            <consortium name="Lawrence Berkeley National Laboratory"/>
            <person name="Ahrendt S."/>
            <person name="Sahu N."/>
            <person name="Indic B."/>
            <person name="Wong-Bajracharya J."/>
            <person name="Merenyi Z."/>
            <person name="Ke H.-M."/>
            <person name="Monk M."/>
            <person name="Kocsube S."/>
            <person name="Drula E."/>
            <person name="Lipzen A."/>
            <person name="Balint B."/>
            <person name="Henrissat B."/>
            <person name="Andreopoulos B."/>
            <person name="Martin F.M."/>
            <person name="Harder C.B."/>
            <person name="Rigling D."/>
            <person name="Ford K.L."/>
            <person name="Foster G.D."/>
            <person name="Pangilinan J."/>
            <person name="Papanicolaou A."/>
            <person name="Barry K."/>
            <person name="LaButti K."/>
            <person name="Viragh M."/>
            <person name="Koriabine M."/>
            <person name="Yan M."/>
            <person name="Riley R."/>
            <person name="Champramary S."/>
            <person name="Plett K.L."/>
            <person name="Tsai I.J."/>
            <person name="Slot J."/>
            <person name="Sipos G."/>
            <person name="Plett J."/>
            <person name="Nagy L.G."/>
            <person name="Grigoriev I.V."/>
        </authorList>
    </citation>
    <scope>NUCLEOTIDE SEQUENCE</scope>
    <source>
        <strain evidence="1">FPL87.14</strain>
    </source>
</reference>
<gene>
    <name evidence="1" type="ORF">EV421DRAFT_1777426</name>
</gene>
<evidence type="ECO:0000313" key="1">
    <source>
        <dbReference type="EMBL" id="KAK0449880.1"/>
    </source>
</evidence>
<organism evidence="1 2">
    <name type="scientific">Armillaria borealis</name>
    <dbReference type="NCBI Taxonomy" id="47425"/>
    <lineage>
        <taxon>Eukaryota</taxon>
        <taxon>Fungi</taxon>
        <taxon>Dikarya</taxon>
        <taxon>Basidiomycota</taxon>
        <taxon>Agaricomycotina</taxon>
        <taxon>Agaricomycetes</taxon>
        <taxon>Agaricomycetidae</taxon>
        <taxon>Agaricales</taxon>
        <taxon>Marasmiineae</taxon>
        <taxon>Physalacriaceae</taxon>
        <taxon>Armillaria</taxon>
    </lineage>
</organism>
<dbReference type="Proteomes" id="UP001175226">
    <property type="component" value="Unassembled WGS sequence"/>
</dbReference>